<keyword evidence="9" id="KW-1185">Reference proteome</keyword>
<dbReference type="GO" id="GO:0022857">
    <property type="term" value="F:transmembrane transporter activity"/>
    <property type="evidence" value="ECO:0007669"/>
    <property type="project" value="InterPro"/>
</dbReference>
<dbReference type="AlphaFoldDB" id="A0A5N5CY99"/>
<evidence type="ECO:0000256" key="4">
    <source>
        <dbReference type="ARBA" id="ARBA00022989"/>
    </source>
</evidence>
<keyword evidence="5 6" id="KW-0472">Membrane</keyword>
<gene>
    <name evidence="8" type="ORF">DBV05_g11033</name>
</gene>
<proteinExistence type="predicted"/>
<keyword evidence="2" id="KW-0813">Transport</keyword>
<reference evidence="8 9" key="1">
    <citation type="journal article" date="2019" name="Sci. Rep.">
        <title>A multi-omics analysis of the grapevine pathogen Lasiodiplodia theobromae reveals that temperature affects the expression of virulence- and pathogenicity-related genes.</title>
        <authorList>
            <person name="Felix C."/>
            <person name="Meneses R."/>
            <person name="Goncalves M.F.M."/>
            <person name="Tilleman L."/>
            <person name="Duarte A.S."/>
            <person name="Jorrin-Novo J.V."/>
            <person name="Van de Peer Y."/>
            <person name="Deforce D."/>
            <person name="Van Nieuwerburgh F."/>
            <person name="Esteves A.C."/>
            <person name="Alves A."/>
        </authorList>
    </citation>
    <scope>NUCLEOTIDE SEQUENCE [LARGE SCALE GENOMIC DNA]</scope>
    <source>
        <strain evidence="8 9">LA-SOL3</strain>
    </source>
</reference>
<dbReference type="SUPFAM" id="SSF103473">
    <property type="entry name" value="MFS general substrate transporter"/>
    <property type="match status" value="1"/>
</dbReference>
<dbReference type="PANTHER" id="PTHR23511:SF5">
    <property type="entry name" value="MAJOR FACILITATOR-TYPE TRANSPORTER HXNZ-RELATED"/>
    <property type="match status" value="1"/>
</dbReference>
<evidence type="ECO:0000313" key="8">
    <source>
        <dbReference type="EMBL" id="KAB2570286.1"/>
    </source>
</evidence>
<feature type="domain" description="Major facilitator superfamily (MFS) profile" evidence="7">
    <location>
        <begin position="69"/>
        <end position="182"/>
    </location>
</feature>
<comment type="subcellular location">
    <subcellularLocation>
        <location evidence="1">Membrane</location>
        <topology evidence="1">Multi-pass membrane protein</topology>
    </subcellularLocation>
</comment>
<evidence type="ECO:0000256" key="3">
    <source>
        <dbReference type="ARBA" id="ARBA00022692"/>
    </source>
</evidence>
<keyword evidence="3 6" id="KW-0812">Transmembrane</keyword>
<accession>A0A5N5CY99</accession>
<dbReference type="Proteomes" id="UP000325902">
    <property type="component" value="Unassembled WGS sequence"/>
</dbReference>
<dbReference type="GO" id="GO:0016020">
    <property type="term" value="C:membrane"/>
    <property type="evidence" value="ECO:0007669"/>
    <property type="project" value="UniProtKB-SubCell"/>
</dbReference>
<evidence type="ECO:0000256" key="6">
    <source>
        <dbReference type="SAM" id="Phobius"/>
    </source>
</evidence>
<dbReference type="InterPro" id="IPR020846">
    <property type="entry name" value="MFS_dom"/>
</dbReference>
<dbReference type="PROSITE" id="PS50850">
    <property type="entry name" value="MFS"/>
    <property type="match status" value="1"/>
</dbReference>
<evidence type="ECO:0000256" key="1">
    <source>
        <dbReference type="ARBA" id="ARBA00004141"/>
    </source>
</evidence>
<evidence type="ECO:0000256" key="5">
    <source>
        <dbReference type="ARBA" id="ARBA00023136"/>
    </source>
</evidence>
<keyword evidence="4 6" id="KW-1133">Transmembrane helix</keyword>
<evidence type="ECO:0000259" key="7">
    <source>
        <dbReference type="PROSITE" id="PS50850"/>
    </source>
</evidence>
<protein>
    <recommendedName>
        <fullName evidence="7">Major facilitator superfamily (MFS) profile domain-containing protein</fullName>
    </recommendedName>
</protein>
<dbReference type="InterPro" id="IPR036259">
    <property type="entry name" value="MFS_trans_sf"/>
</dbReference>
<feature type="transmembrane region" description="Helical" evidence="6">
    <location>
        <begin position="139"/>
        <end position="165"/>
    </location>
</feature>
<evidence type="ECO:0000313" key="9">
    <source>
        <dbReference type="Proteomes" id="UP000325902"/>
    </source>
</evidence>
<comment type="caution">
    <text evidence="8">The sequence shown here is derived from an EMBL/GenBank/DDBJ whole genome shotgun (WGS) entry which is preliminary data.</text>
</comment>
<dbReference type="OrthoDB" id="4139357at2759"/>
<dbReference type="PANTHER" id="PTHR23511">
    <property type="entry name" value="SYNAPTIC VESICLE GLYCOPROTEIN 2"/>
    <property type="match status" value="1"/>
</dbReference>
<dbReference type="Gene3D" id="1.20.1250.20">
    <property type="entry name" value="MFS general substrate transporter like domains"/>
    <property type="match status" value="1"/>
</dbReference>
<organism evidence="8 9">
    <name type="scientific">Lasiodiplodia theobromae</name>
    <dbReference type="NCBI Taxonomy" id="45133"/>
    <lineage>
        <taxon>Eukaryota</taxon>
        <taxon>Fungi</taxon>
        <taxon>Dikarya</taxon>
        <taxon>Ascomycota</taxon>
        <taxon>Pezizomycotina</taxon>
        <taxon>Dothideomycetes</taxon>
        <taxon>Dothideomycetes incertae sedis</taxon>
        <taxon>Botryosphaeriales</taxon>
        <taxon>Botryosphaeriaceae</taxon>
        <taxon>Lasiodiplodia</taxon>
    </lineage>
</organism>
<dbReference type="EMBL" id="VCHE01000143">
    <property type="protein sequence ID" value="KAB2570286.1"/>
    <property type="molecule type" value="Genomic_DNA"/>
</dbReference>
<evidence type="ECO:0000256" key="2">
    <source>
        <dbReference type="ARBA" id="ARBA00022448"/>
    </source>
</evidence>
<sequence length="182" mass="19596">MASVKKADEEITAATTRPESFDIGTVEKTDDEVRQQFYGNSITGSYRLKSELVNRCMDEIGMGTYQWLLFIVAGCGGMVDNFWSQGISTVQPPVAIEFTDVTRVTFSSIAYNAGLIRGASFWGISADFIGRKPAFNSTLLIGGIFGIAVGGVDSFVGFCILWAIIGTAAGGNVPVDNMFFLD</sequence>
<name>A0A5N5CY99_9PEZI</name>